<gene>
    <name evidence="1" type="ORF">FHX37_1046</name>
</gene>
<evidence type="ECO:0000313" key="2">
    <source>
        <dbReference type="Proteomes" id="UP000317422"/>
    </source>
</evidence>
<evidence type="ECO:0000313" key="1">
    <source>
        <dbReference type="EMBL" id="TQN31154.1"/>
    </source>
</evidence>
<organism evidence="1 2">
    <name type="scientific">Haloactinospora alba</name>
    <dbReference type="NCBI Taxonomy" id="405555"/>
    <lineage>
        <taxon>Bacteria</taxon>
        <taxon>Bacillati</taxon>
        <taxon>Actinomycetota</taxon>
        <taxon>Actinomycetes</taxon>
        <taxon>Streptosporangiales</taxon>
        <taxon>Nocardiopsidaceae</taxon>
        <taxon>Haloactinospora</taxon>
    </lineage>
</organism>
<name>A0A543NHA2_9ACTN</name>
<dbReference type="OrthoDB" id="3482380at2"/>
<dbReference type="AlphaFoldDB" id="A0A543NHA2"/>
<sequence>MTTTQNQDTLERLREDYPGWRIWRSRRGTRPAGWVATSLTPQDGRAPTLHADTAEELELQLKNPPMGIGLDIPGQLEWSGGR</sequence>
<reference evidence="1 2" key="1">
    <citation type="submission" date="2019-06" db="EMBL/GenBank/DDBJ databases">
        <title>Sequencing the genomes of 1000 actinobacteria strains.</title>
        <authorList>
            <person name="Klenk H.-P."/>
        </authorList>
    </citation>
    <scope>NUCLEOTIDE SEQUENCE [LARGE SCALE GENOMIC DNA]</scope>
    <source>
        <strain evidence="1 2">DSM 45015</strain>
    </source>
</reference>
<dbReference type="Proteomes" id="UP000317422">
    <property type="component" value="Unassembled WGS sequence"/>
</dbReference>
<dbReference type="EMBL" id="VFQC01000001">
    <property type="protein sequence ID" value="TQN31154.1"/>
    <property type="molecule type" value="Genomic_DNA"/>
</dbReference>
<accession>A0A543NHA2</accession>
<proteinExistence type="predicted"/>
<keyword evidence="2" id="KW-1185">Reference proteome</keyword>
<protein>
    <submittedName>
        <fullName evidence="1">Uncharacterized protein</fullName>
    </submittedName>
</protein>
<comment type="caution">
    <text evidence="1">The sequence shown here is derived from an EMBL/GenBank/DDBJ whole genome shotgun (WGS) entry which is preliminary data.</text>
</comment>
<dbReference type="RefSeq" id="WP_141922403.1">
    <property type="nucleotide sequence ID" value="NZ_VFQC01000001.1"/>
</dbReference>